<evidence type="ECO:0000256" key="1">
    <source>
        <dbReference type="ARBA" id="ARBA00004651"/>
    </source>
</evidence>
<feature type="coiled-coil region" evidence="7">
    <location>
        <begin position="200"/>
        <end position="227"/>
    </location>
</feature>
<keyword evidence="12" id="KW-1185">Reference proteome</keyword>
<feature type="domain" description="Polysaccharide chain length determinant N-terminal" evidence="10">
    <location>
        <begin position="5"/>
        <end position="95"/>
    </location>
</feature>
<feature type="coiled-coil region" evidence="7">
    <location>
        <begin position="310"/>
        <end position="337"/>
    </location>
</feature>
<evidence type="ECO:0000256" key="6">
    <source>
        <dbReference type="ARBA" id="ARBA00023136"/>
    </source>
</evidence>
<dbReference type="GO" id="GO:0005886">
    <property type="term" value="C:plasma membrane"/>
    <property type="evidence" value="ECO:0007669"/>
    <property type="project" value="UniProtKB-SubCell"/>
</dbReference>
<dbReference type="GO" id="GO:0004713">
    <property type="term" value="F:protein tyrosine kinase activity"/>
    <property type="evidence" value="ECO:0007669"/>
    <property type="project" value="TreeGrafter"/>
</dbReference>
<dbReference type="InterPro" id="IPR050445">
    <property type="entry name" value="Bact_polysacc_biosynth/exp"/>
</dbReference>
<reference evidence="11 12" key="1">
    <citation type="journal article" date="2013" name="ISME J.">
        <title>Metabolic model for the filamentous 'Candidatus Microthrix parvicella' based on genomic and metagenomic analyses.</title>
        <authorList>
            <person name="Jon McIlroy S."/>
            <person name="Kristiansen R."/>
            <person name="Albertsen M."/>
            <person name="Michael Karst S."/>
            <person name="Rossetti S."/>
            <person name="Lund Nielsen J."/>
            <person name="Tandoi V."/>
            <person name="James Seviour R."/>
            <person name="Nielsen P.H."/>
        </authorList>
    </citation>
    <scope>NUCLEOTIDE SEQUENCE [LARGE SCALE GENOMIC DNA]</scope>
    <source>
        <strain evidence="11 12">RN1</strain>
    </source>
</reference>
<dbReference type="PANTHER" id="PTHR32309:SF13">
    <property type="entry name" value="FERRIC ENTEROBACTIN TRANSPORT PROTEIN FEPE"/>
    <property type="match status" value="1"/>
</dbReference>
<protein>
    <submittedName>
        <fullName evidence="11">Putative lipopolysaccharide synthesis protein</fullName>
    </submittedName>
</protein>
<comment type="similarity">
    <text evidence="2">Belongs to the CpsC/CapA family.</text>
</comment>
<gene>
    <name evidence="11" type="ORF">BN381_130323</name>
</gene>
<evidence type="ECO:0000256" key="2">
    <source>
        <dbReference type="ARBA" id="ARBA00006683"/>
    </source>
</evidence>
<evidence type="ECO:0000256" key="8">
    <source>
        <dbReference type="SAM" id="MobiDB-lite"/>
    </source>
</evidence>
<evidence type="ECO:0000256" key="3">
    <source>
        <dbReference type="ARBA" id="ARBA00022475"/>
    </source>
</evidence>
<evidence type="ECO:0000256" key="7">
    <source>
        <dbReference type="SAM" id="Coils"/>
    </source>
</evidence>
<evidence type="ECO:0000313" key="12">
    <source>
        <dbReference type="Proteomes" id="UP000018291"/>
    </source>
</evidence>
<dbReference type="STRING" id="1229780.BN381_130323"/>
<dbReference type="EMBL" id="CANL01000005">
    <property type="protein sequence ID" value="CCM62765.1"/>
    <property type="molecule type" value="Genomic_DNA"/>
</dbReference>
<dbReference type="InterPro" id="IPR003856">
    <property type="entry name" value="LPS_length_determ_N"/>
</dbReference>
<feature type="region of interest" description="Disordered" evidence="8">
    <location>
        <begin position="284"/>
        <end position="308"/>
    </location>
</feature>
<feature type="region of interest" description="Disordered" evidence="8">
    <location>
        <begin position="447"/>
        <end position="486"/>
    </location>
</feature>
<dbReference type="HOGENOM" id="CLU_561052_0_0_11"/>
<dbReference type="eggNOG" id="COG3206">
    <property type="taxonomic scope" value="Bacteria"/>
</dbReference>
<keyword evidence="5 9" id="KW-1133">Transmembrane helix</keyword>
<feature type="compositionally biased region" description="Polar residues" evidence="8">
    <location>
        <begin position="284"/>
        <end position="298"/>
    </location>
</feature>
<keyword evidence="7" id="KW-0175">Coiled coil</keyword>
<organism evidence="11 12">
    <name type="scientific">Candidatus Neomicrothrix parvicella RN1</name>
    <dbReference type="NCBI Taxonomy" id="1229780"/>
    <lineage>
        <taxon>Bacteria</taxon>
        <taxon>Bacillati</taxon>
        <taxon>Actinomycetota</taxon>
        <taxon>Acidimicrobiia</taxon>
        <taxon>Acidimicrobiales</taxon>
        <taxon>Microthrixaceae</taxon>
        <taxon>Candidatus Neomicrothrix</taxon>
    </lineage>
</organism>
<dbReference type="Pfam" id="PF02706">
    <property type="entry name" value="Wzz"/>
    <property type="match status" value="1"/>
</dbReference>
<evidence type="ECO:0000259" key="10">
    <source>
        <dbReference type="Pfam" id="PF02706"/>
    </source>
</evidence>
<keyword evidence="6 9" id="KW-0472">Membrane</keyword>
<evidence type="ECO:0000256" key="5">
    <source>
        <dbReference type="ARBA" id="ARBA00022989"/>
    </source>
</evidence>
<proteinExistence type="inferred from homology"/>
<evidence type="ECO:0000313" key="11">
    <source>
        <dbReference type="EMBL" id="CCM62765.1"/>
    </source>
</evidence>
<accession>R4YXA3</accession>
<dbReference type="PANTHER" id="PTHR32309">
    <property type="entry name" value="TYROSINE-PROTEIN KINASE"/>
    <property type="match status" value="1"/>
</dbReference>
<dbReference type="Proteomes" id="UP000018291">
    <property type="component" value="Unassembled WGS sequence"/>
</dbReference>
<comment type="caution">
    <text evidence="11">The sequence shown here is derived from an EMBL/GenBank/DDBJ whole genome shotgun (WGS) entry which is preliminary data.</text>
</comment>
<sequence length="486" mass="51137">MSDMNALLKAYWRIPVIAVLGGLIAFGGSFVSAEKYTSTTRVLIRGREATFLTTTGVDLSDQPGVIDASMAKSLAETQSGIVTSREVATIVVDKLDLDMPKESGGFFSSMVSGLGKAYKCTKSFVSHGFCKDPEPREGAIQAVQEGVSANQLGSTAGEASGQPAGFVMEVVGTGEDPEEARAVANATADALVSVSDQRFTEESSRNADNLAEQAQKAATEVTAANQAVTDFRLKNNMSAAERQEVAEASVASDSKTDVKDVAVELAGARSELAQLEQSIEAASQRQTSSQVIETGRSQNRIEDDSPNPVYNDLVAAREQLKGRIADLEAKSAKLAELPTGATDAQLSQDQTELLALQTAAAQAADNQAEVEKEYRAALLGGTRASSELTRVDTASLPTYPDEPKRILYLALGLLFGALAGGYLTWRRLPDPEMVGEAVAPFDELAEIDMSGGDPSADNGRVDLTSPPAAPNGNRHKVDARSGGVDG</sequence>
<keyword evidence="3" id="KW-1003">Cell membrane</keyword>
<evidence type="ECO:0000256" key="4">
    <source>
        <dbReference type="ARBA" id="ARBA00022692"/>
    </source>
</evidence>
<comment type="subcellular location">
    <subcellularLocation>
        <location evidence="1">Cell membrane</location>
        <topology evidence="1">Multi-pass membrane protein</topology>
    </subcellularLocation>
</comment>
<keyword evidence="4 9" id="KW-0812">Transmembrane</keyword>
<dbReference type="AlphaFoldDB" id="R4YXA3"/>
<feature type="transmembrane region" description="Helical" evidence="9">
    <location>
        <begin position="406"/>
        <end position="425"/>
    </location>
</feature>
<name>R4YXA3_9ACTN</name>
<evidence type="ECO:0000256" key="9">
    <source>
        <dbReference type="SAM" id="Phobius"/>
    </source>
</evidence>